<keyword evidence="2" id="KW-1185">Reference proteome</keyword>
<dbReference type="RefSeq" id="WP_185447056.1">
    <property type="nucleotide sequence ID" value="NZ_CP043661.1"/>
</dbReference>
<proteinExistence type="predicted"/>
<reference evidence="2" key="1">
    <citation type="submission" date="2019-09" db="EMBL/GenBank/DDBJ databases">
        <title>Antimicrobial potential of Antarctic Bacteria.</title>
        <authorList>
            <person name="Benaud N."/>
            <person name="Edwards R.J."/>
            <person name="Ferrari B.C."/>
        </authorList>
    </citation>
    <scope>NUCLEOTIDE SEQUENCE [LARGE SCALE GENOMIC DNA]</scope>
    <source>
        <strain evidence="2">SPB151</strain>
    </source>
</reference>
<dbReference type="EMBL" id="CP043661">
    <property type="protein sequence ID" value="QNE18139.1"/>
    <property type="molecule type" value="Genomic_DNA"/>
</dbReference>
<gene>
    <name evidence="1" type="ORF">F1D05_09865</name>
</gene>
<dbReference type="Proteomes" id="UP000515563">
    <property type="component" value="Chromosome"/>
</dbReference>
<name>A0A7G6WVX4_9ACTN</name>
<reference evidence="1 2" key="2">
    <citation type="journal article" date="2020" name="Microbiol. Resour. Announc.">
        <title>Antarctic desert soil bacteria exhibit high novel natural product potential, evaluated through long-read genome sequencing and comparative genomics.</title>
        <authorList>
            <person name="Benaud N."/>
            <person name="Edwards R.J."/>
            <person name="Amos T.G."/>
            <person name="D'Agostino P.M."/>
            <person name="Gutierrez-Chavez C."/>
            <person name="Montgomery K."/>
            <person name="Nicetic I."/>
            <person name="Ferrari B.C."/>
        </authorList>
    </citation>
    <scope>NUCLEOTIDE SEQUENCE [LARGE SCALE GENOMIC DNA]</scope>
    <source>
        <strain evidence="1 2">SPB151</strain>
    </source>
</reference>
<dbReference type="KEGG" id="kqi:F1D05_09865"/>
<dbReference type="AlphaFoldDB" id="A0A7G6WVX4"/>
<protein>
    <submittedName>
        <fullName evidence="1">Uncharacterized protein</fullName>
    </submittedName>
</protein>
<accession>A0A7G6WVX4</accession>
<organism evidence="1 2">
    <name type="scientific">Kribbella qitaiheensis</name>
    <dbReference type="NCBI Taxonomy" id="1544730"/>
    <lineage>
        <taxon>Bacteria</taxon>
        <taxon>Bacillati</taxon>
        <taxon>Actinomycetota</taxon>
        <taxon>Actinomycetes</taxon>
        <taxon>Propionibacteriales</taxon>
        <taxon>Kribbellaceae</taxon>
        <taxon>Kribbella</taxon>
    </lineage>
</organism>
<evidence type="ECO:0000313" key="1">
    <source>
        <dbReference type="EMBL" id="QNE18139.1"/>
    </source>
</evidence>
<sequence length="347" mass="39407">MNNQRELELKGAVEYVAAFKKQRPWLEPVSKCDPRVQRVYASIDRGLGHSHKRHAAFGDDTLQRRRVAYCEDPAQVHSRMRMMGFDGFKHDRQHVCGAEATRVHDATAFVVAFMAVVEHPEGRRGLHTPAVGGRIPDAVKIPIADLLGPTGHETCSGFALAGDWLDARLVRRRLTWARWTGEDLSEFAKPAVEQIPSFENGHFIVRFVPNSQTEAGGHQICALTPEPERHVLQDPRLEVADRYWLHPGALPFTTVLNFMEKYVHPEIRFNNYHYLIRRVAIAAPDDEELTTFKSELVQLLEGDHRGLHPHALSVASGYEDEMDDQQFLARLWKKLYPLEHVPGPVQG</sequence>
<evidence type="ECO:0000313" key="2">
    <source>
        <dbReference type="Proteomes" id="UP000515563"/>
    </source>
</evidence>